<proteinExistence type="inferred from homology"/>
<dbReference type="EMBL" id="SRMA01026841">
    <property type="protein sequence ID" value="TRY66553.1"/>
    <property type="molecule type" value="Genomic_DNA"/>
</dbReference>
<comment type="similarity">
    <text evidence="1">Belongs to the MDFI family.</text>
</comment>
<evidence type="ECO:0000256" key="1">
    <source>
        <dbReference type="ARBA" id="ARBA00025778"/>
    </source>
</evidence>
<name>A0A553NM94_9TELE</name>
<dbReference type="OrthoDB" id="8767764at2759"/>
<dbReference type="GO" id="GO:0010468">
    <property type="term" value="P:regulation of gene expression"/>
    <property type="evidence" value="ECO:0007669"/>
    <property type="project" value="UniProtKB-ARBA"/>
</dbReference>
<gene>
    <name evidence="3" type="ORF">DNTS_015929</name>
</gene>
<evidence type="ECO:0000256" key="2">
    <source>
        <dbReference type="SAM" id="MobiDB-lite"/>
    </source>
</evidence>
<dbReference type="Pfam" id="PF15316">
    <property type="entry name" value="MDFI"/>
    <property type="match status" value="1"/>
</dbReference>
<keyword evidence="4" id="KW-1185">Reference proteome</keyword>
<organism evidence="3 4">
    <name type="scientific">Danionella cerebrum</name>
    <dbReference type="NCBI Taxonomy" id="2873325"/>
    <lineage>
        <taxon>Eukaryota</taxon>
        <taxon>Metazoa</taxon>
        <taxon>Chordata</taxon>
        <taxon>Craniata</taxon>
        <taxon>Vertebrata</taxon>
        <taxon>Euteleostomi</taxon>
        <taxon>Actinopterygii</taxon>
        <taxon>Neopterygii</taxon>
        <taxon>Teleostei</taxon>
        <taxon>Ostariophysi</taxon>
        <taxon>Cypriniformes</taxon>
        <taxon>Danionidae</taxon>
        <taxon>Danioninae</taxon>
        <taxon>Danionella</taxon>
    </lineage>
</organism>
<reference evidence="3 4" key="1">
    <citation type="journal article" date="2019" name="Sci. Data">
        <title>Hybrid genome assembly and annotation of Danionella translucida.</title>
        <authorList>
            <person name="Kadobianskyi M."/>
            <person name="Schulze L."/>
            <person name="Schuelke M."/>
            <person name="Judkewitz B."/>
        </authorList>
    </citation>
    <scope>NUCLEOTIDE SEQUENCE [LARGE SCALE GENOMIC DNA]</scope>
    <source>
        <strain evidence="3 4">Bolton</strain>
    </source>
</reference>
<feature type="region of interest" description="Disordered" evidence="2">
    <location>
        <begin position="1"/>
        <end position="63"/>
    </location>
</feature>
<dbReference type="AlphaFoldDB" id="A0A553NM94"/>
<protein>
    <recommendedName>
        <fullName evidence="5">MyoD family inhibitor domain-containing protein</fullName>
    </recommendedName>
</protein>
<comment type="caution">
    <text evidence="3">The sequence shown here is derived from an EMBL/GenBank/DDBJ whole genome shotgun (WGS) entry which is preliminary data.</text>
</comment>
<feature type="compositionally biased region" description="Basic and acidic residues" evidence="2">
    <location>
        <begin position="39"/>
        <end position="57"/>
    </location>
</feature>
<evidence type="ECO:0008006" key="5">
    <source>
        <dbReference type="Google" id="ProtNLM"/>
    </source>
</evidence>
<evidence type="ECO:0000313" key="3">
    <source>
        <dbReference type="EMBL" id="TRY66553.1"/>
    </source>
</evidence>
<evidence type="ECO:0000313" key="4">
    <source>
        <dbReference type="Proteomes" id="UP000316079"/>
    </source>
</evidence>
<sequence length="251" mass="27017">MDCDHGDQHSGLSPNGKPGFHENETQVISTQSQTSTEPSGKKDKESRKTSATERDLSPEDVGIGGISRVGKLVPLAFDVNVKEVQMEPQGEVKHDLSEAFPVCVQLPGKSHIGTYKTTQSHRKISHSSTSTIRSALSMKAPAEDLCASVLLACLFCRVWDCVLVLADGCQFCMTSLCSCLCSGMCCCEPSPWSCLEDVLLVCSGCSCHECVEACGCSWGAESALDCSFCDLCLQTSECLELGMELSQLLFH</sequence>
<dbReference type="InterPro" id="IPR026134">
    <property type="entry name" value="MDFI/MDFIC"/>
</dbReference>
<feature type="compositionally biased region" description="Low complexity" evidence="2">
    <location>
        <begin position="25"/>
        <end position="36"/>
    </location>
</feature>
<dbReference type="Proteomes" id="UP000316079">
    <property type="component" value="Unassembled WGS sequence"/>
</dbReference>
<accession>A0A553NM94</accession>